<comment type="caution">
    <text evidence="5">The sequence shown here is derived from an EMBL/GenBank/DDBJ whole genome shotgun (WGS) entry which is preliminary data.</text>
</comment>
<evidence type="ECO:0000313" key="6">
    <source>
        <dbReference type="Proteomes" id="UP001172708"/>
    </source>
</evidence>
<dbReference type="CDD" id="cd06267">
    <property type="entry name" value="PBP1_LacI_sugar_binding-like"/>
    <property type="match status" value="1"/>
</dbReference>
<gene>
    <name evidence="5" type="ORF">QQX02_06215</name>
</gene>
<keyword evidence="2 5" id="KW-0238">DNA-binding</keyword>
<dbReference type="InterPro" id="IPR000843">
    <property type="entry name" value="HTH_LacI"/>
</dbReference>
<keyword evidence="1" id="KW-0805">Transcription regulation</keyword>
<accession>A0ABT8GGF0</accession>
<protein>
    <submittedName>
        <fullName evidence="5">LacI family DNA-binding transcriptional regulator</fullName>
    </submittedName>
</protein>
<evidence type="ECO:0000313" key="5">
    <source>
        <dbReference type="EMBL" id="MDN4480515.1"/>
    </source>
</evidence>
<dbReference type="InterPro" id="IPR028082">
    <property type="entry name" value="Peripla_BP_I"/>
</dbReference>
<dbReference type="Gene3D" id="1.10.260.40">
    <property type="entry name" value="lambda repressor-like DNA-binding domains"/>
    <property type="match status" value="1"/>
</dbReference>
<dbReference type="PROSITE" id="PS50932">
    <property type="entry name" value="HTH_LACI_2"/>
    <property type="match status" value="1"/>
</dbReference>
<dbReference type="Proteomes" id="UP001172708">
    <property type="component" value="Unassembled WGS sequence"/>
</dbReference>
<dbReference type="SUPFAM" id="SSF47413">
    <property type="entry name" value="lambda repressor-like DNA-binding domains"/>
    <property type="match status" value="1"/>
</dbReference>
<dbReference type="GO" id="GO:0003677">
    <property type="term" value="F:DNA binding"/>
    <property type="evidence" value="ECO:0007669"/>
    <property type="project" value="UniProtKB-KW"/>
</dbReference>
<dbReference type="Gene3D" id="3.40.50.2300">
    <property type="match status" value="2"/>
</dbReference>
<evidence type="ECO:0000256" key="3">
    <source>
        <dbReference type="ARBA" id="ARBA00023163"/>
    </source>
</evidence>
<dbReference type="InterPro" id="IPR010982">
    <property type="entry name" value="Lambda_DNA-bd_dom_sf"/>
</dbReference>
<dbReference type="EMBL" id="JAUHQA010000001">
    <property type="protein sequence ID" value="MDN4480515.1"/>
    <property type="molecule type" value="Genomic_DNA"/>
</dbReference>
<dbReference type="PROSITE" id="PS00356">
    <property type="entry name" value="HTH_LACI_1"/>
    <property type="match status" value="1"/>
</dbReference>
<feature type="domain" description="HTH lacI-type" evidence="4">
    <location>
        <begin position="15"/>
        <end position="69"/>
    </location>
</feature>
<keyword evidence="3" id="KW-0804">Transcription</keyword>
<dbReference type="RefSeq" id="WP_301141928.1">
    <property type="nucleotide sequence ID" value="NZ_JAUHQA010000001.1"/>
</dbReference>
<dbReference type="SUPFAM" id="SSF53822">
    <property type="entry name" value="Periplasmic binding protein-like I"/>
    <property type="match status" value="1"/>
</dbReference>
<proteinExistence type="predicted"/>
<dbReference type="PANTHER" id="PTHR30146">
    <property type="entry name" value="LACI-RELATED TRANSCRIPTIONAL REPRESSOR"/>
    <property type="match status" value="1"/>
</dbReference>
<organism evidence="5 6">
    <name type="scientific">Demequina muriae</name>
    <dbReference type="NCBI Taxonomy" id="3051664"/>
    <lineage>
        <taxon>Bacteria</taxon>
        <taxon>Bacillati</taxon>
        <taxon>Actinomycetota</taxon>
        <taxon>Actinomycetes</taxon>
        <taxon>Micrococcales</taxon>
        <taxon>Demequinaceae</taxon>
        <taxon>Demequina</taxon>
    </lineage>
</organism>
<reference evidence="5" key="1">
    <citation type="submission" date="2023-06" db="EMBL/GenBank/DDBJ databases">
        <title>Egi l300058.</title>
        <authorList>
            <person name="Gao L."/>
            <person name="Fang B.-Z."/>
            <person name="Li W.-J."/>
        </authorList>
    </citation>
    <scope>NUCLEOTIDE SEQUENCE</scope>
    <source>
        <strain evidence="5">EGI L300058</strain>
    </source>
</reference>
<sequence length="348" mass="37163">MSDPEQRSTTRTPRPTMRDVAALARVGIKTVSRVLNNEPNVTPETAERVERAAAQLNYEINSVAGNLRRTGHATKTVGLVVGHVANPFSGQIHAGVEDVLYSHGYSVLAASLDDDADREQRLVREFLRRRVDGLILTTISDEQTYLLPELSRGLPIVFVDREPSGVTADAVVGDNIGGAREATAHLIAHGHRRIACLADREFLSTAKRRVEGYRLALSEGGVEFDPSLVTMNLRSADAAQAAVTALLSGEHPPTAIFAAQNLITIGVIRALRAAGMQHAIALMSFDDFEVADSLDPGISCVTQDPRSMGSLAGKKLLARLGGDHTPASTIISPTTFIARGSGEIPAPL</sequence>
<dbReference type="SMART" id="SM00354">
    <property type="entry name" value="HTH_LACI"/>
    <property type="match status" value="1"/>
</dbReference>
<evidence type="ECO:0000259" key="4">
    <source>
        <dbReference type="PROSITE" id="PS50932"/>
    </source>
</evidence>
<dbReference type="CDD" id="cd01392">
    <property type="entry name" value="HTH_LacI"/>
    <property type="match status" value="1"/>
</dbReference>
<dbReference type="InterPro" id="IPR001761">
    <property type="entry name" value="Peripla_BP/Lac1_sug-bd_dom"/>
</dbReference>
<keyword evidence="6" id="KW-1185">Reference proteome</keyword>
<dbReference type="PANTHER" id="PTHR30146:SF109">
    <property type="entry name" value="HTH-TYPE TRANSCRIPTIONAL REGULATOR GALS"/>
    <property type="match status" value="1"/>
</dbReference>
<dbReference type="Pfam" id="PF00532">
    <property type="entry name" value="Peripla_BP_1"/>
    <property type="match status" value="1"/>
</dbReference>
<evidence type="ECO:0000256" key="1">
    <source>
        <dbReference type="ARBA" id="ARBA00023015"/>
    </source>
</evidence>
<name>A0ABT8GGF0_9MICO</name>
<dbReference type="Pfam" id="PF00356">
    <property type="entry name" value="LacI"/>
    <property type="match status" value="1"/>
</dbReference>
<evidence type="ECO:0000256" key="2">
    <source>
        <dbReference type="ARBA" id="ARBA00023125"/>
    </source>
</evidence>